<evidence type="ECO:0000313" key="6">
    <source>
        <dbReference type="EMBL" id="RJL21289.1"/>
    </source>
</evidence>
<protein>
    <submittedName>
        <fullName evidence="6">Outer membrane protein assembly factor</fullName>
    </submittedName>
</protein>
<dbReference type="InterPro" id="IPR010827">
    <property type="entry name" value="BamA/TamA_POTRA"/>
</dbReference>
<feature type="domain" description="POTRA" evidence="5">
    <location>
        <begin position="216"/>
        <end position="290"/>
    </location>
</feature>
<dbReference type="RefSeq" id="WP_119896432.1">
    <property type="nucleotide sequence ID" value="NZ_QNRC01000007.1"/>
</dbReference>
<keyword evidence="7" id="KW-1185">Reference proteome</keyword>
<keyword evidence="2" id="KW-1134">Transmembrane beta strand</keyword>
<evidence type="ECO:0000313" key="7">
    <source>
        <dbReference type="Proteomes" id="UP000283587"/>
    </source>
</evidence>
<dbReference type="OrthoDB" id="9769707at2"/>
<dbReference type="GO" id="GO:0019867">
    <property type="term" value="C:outer membrane"/>
    <property type="evidence" value="ECO:0007669"/>
    <property type="project" value="InterPro"/>
</dbReference>
<dbReference type="InterPro" id="IPR034746">
    <property type="entry name" value="POTRA"/>
</dbReference>
<dbReference type="Gene3D" id="2.40.160.50">
    <property type="entry name" value="membrane protein fhac: a member of the omp85/tpsb transporter family"/>
    <property type="match status" value="1"/>
</dbReference>
<dbReference type="Pfam" id="PF01103">
    <property type="entry name" value="Omp85"/>
    <property type="match status" value="1"/>
</dbReference>
<gene>
    <name evidence="6" type="ORF">D3P05_01550</name>
</gene>
<dbReference type="PANTHER" id="PTHR12815">
    <property type="entry name" value="SORTING AND ASSEMBLY MACHINERY SAMM50 PROTEIN FAMILY MEMBER"/>
    <property type="match status" value="1"/>
</dbReference>
<sequence length="618" mass="66242">MRTYLRAICVATIALGGAGTALAQSSWPFSGLFGGDRADSPVDLEFRIAGDDGGLERQIRNGSLLTSALDEDRTTGQDLLAAARGDYARILGTLYDQGYYSALINIALDGVEAAEVAPLDAPDVVRRVVVSVDPGPQFRFSRAAIAPVAPETDLPSGYAAGEVAGTGTIRSAAVAGVDGWRDHGHAKAEVAGQQITADHRQNAVDSQIALDPGPAVTFGRLHISGQERLSLRRLEKIAGFPEGERFDPEKVEDVRKRLRRSGVFSAITLEESDTLGPGNVMDMSLTVVEQKPRRLGAGFEISTTDGAMVSAYWMHRNLLRGGERLRIEGRIKDMGADNSGRDERISLRIDRPATITPDTTAYLLLEAEREREEDYDADTAGLSLGFNHIFSDELVADIAVQYRFSRVTDANGRTDFKVLALPMDVTWDKRDEPNNAKRGFYLSGDLVPFKGFGETGSGAQVLGEGRAYYSLGQDDRFTLAGRAQLGTVLGTEIQETPRDYLFYSGGGGTVRGQPYQSLGAEAIPGPDGPIKTGGMSIATLNAELRMQVRERIGVVLFADFGQVWDDGSWSGTSANHSGAGIGVRYDTPIGPLRFDVAGPVGGDTGDGVQLYLGLGQAF</sequence>
<dbReference type="Pfam" id="PF07244">
    <property type="entry name" value="POTRA"/>
    <property type="match status" value="1"/>
</dbReference>
<dbReference type="PROSITE" id="PS51779">
    <property type="entry name" value="POTRA"/>
    <property type="match status" value="1"/>
</dbReference>
<dbReference type="EMBL" id="QZEW01000005">
    <property type="protein sequence ID" value="RJL21289.1"/>
    <property type="molecule type" value="Genomic_DNA"/>
</dbReference>
<proteinExistence type="predicted"/>
<organism evidence="6 7">
    <name type="scientific">Paracoccus siganidrum</name>
    <dbReference type="NCBI Taxonomy" id="1276757"/>
    <lineage>
        <taxon>Bacteria</taxon>
        <taxon>Pseudomonadati</taxon>
        <taxon>Pseudomonadota</taxon>
        <taxon>Alphaproteobacteria</taxon>
        <taxon>Rhodobacterales</taxon>
        <taxon>Paracoccaceae</taxon>
        <taxon>Paracoccus</taxon>
    </lineage>
</organism>
<evidence type="ECO:0000259" key="5">
    <source>
        <dbReference type="PROSITE" id="PS51779"/>
    </source>
</evidence>
<evidence type="ECO:0000256" key="1">
    <source>
        <dbReference type="ARBA" id="ARBA00004370"/>
    </source>
</evidence>
<keyword evidence="2" id="KW-0812">Transmembrane</keyword>
<name>A0A419ABT1_9RHOB</name>
<keyword evidence="4" id="KW-0732">Signal</keyword>
<comment type="subcellular location">
    <subcellularLocation>
        <location evidence="1">Membrane</location>
    </subcellularLocation>
</comment>
<dbReference type="InterPro" id="IPR000184">
    <property type="entry name" value="Bac_surfAg_D15"/>
</dbReference>
<dbReference type="AlphaFoldDB" id="A0A419ABT1"/>
<dbReference type="Proteomes" id="UP000283587">
    <property type="component" value="Unassembled WGS sequence"/>
</dbReference>
<reference evidence="7" key="1">
    <citation type="submission" date="2018-09" db="EMBL/GenBank/DDBJ databases">
        <title>Paracoccus onubensis nov. sp. a moderate halophilic bacterium isolated from Gruta de las Maravillas (Aracena, Spain).</title>
        <authorList>
            <person name="Jurado V."/>
            <person name="Gutierrez-Patricio S."/>
            <person name="Gonzalez-Pimentel J.L."/>
            <person name="Miller A.Z."/>
            <person name="Laiz L."/>
            <person name="Saiz-Jimenez C."/>
        </authorList>
    </citation>
    <scope>NUCLEOTIDE SEQUENCE [LARGE SCALE GENOMIC DNA]</scope>
    <source>
        <strain evidence="7">DSM 26381</strain>
    </source>
</reference>
<dbReference type="PANTHER" id="PTHR12815:SF42">
    <property type="entry name" value="BACTERIAL SURFACE ANTIGEN (D15) DOMAIN-CONTAINING PROTEIN"/>
    <property type="match status" value="1"/>
</dbReference>
<evidence type="ECO:0000256" key="4">
    <source>
        <dbReference type="SAM" id="SignalP"/>
    </source>
</evidence>
<evidence type="ECO:0000256" key="2">
    <source>
        <dbReference type="ARBA" id="ARBA00022452"/>
    </source>
</evidence>
<evidence type="ECO:0000256" key="3">
    <source>
        <dbReference type="ARBA" id="ARBA00023136"/>
    </source>
</evidence>
<accession>A0A419ABT1</accession>
<comment type="caution">
    <text evidence="6">The sequence shown here is derived from an EMBL/GenBank/DDBJ whole genome shotgun (WGS) entry which is preliminary data.</text>
</comment>
<dbReference type="Gene3D" id="3.10.20.310">
    <property type="entry name" value="membrane protein fhac"/>
    <property type="match status" value="1"/>
</dbReference>
<feature type="chain" id="PRO_5019290901" evidence="4">
    <location>
        <begin position="24"/>
        <end position="618"/>
    </location>
</feature>
<dbReference type="InterPro" id="IPR039910">
    <property type="entry name" value="D15-like"/>
</dbReference>
<feature type="signal peptide" evidence="4">
    <location>
        <begin position="1"/>
        <end position="23"/>
    </location>
</feature>
<keyword evidence="3" id="KW-0472">Membrane</keyword>